<dbReference type="InterPro" id="IPR032677">
    <property type="entry name" value="GTP_cyclohydro_II"/>
</dbReference>
<gene>
    <name evidence="7" type="ORF">EVG20_g1017</name>
</gene>
<dbReference type="GO" id="GO:0009231">
    <property type="term" value="P:riboflavin biosynthetic process"/>
    <property type="evidence" value="ECO:0007669"/>
    <property type="project" value="InterPro"/>
</dbReference>
<dbReference type="Pfam" id="PF00787">
    <property type="entry name" value="PX"/>
    <property type="match status" value="1"/>
</dbReference>
<feature type="compositionally biased region" description="Low complexity" evidence="5">
    <location>
        <begin position="1086"/>
        <end position="1103"/>
    </location>
</feature>
<dbReference type="SMART" id="SM00312">
    <property type="entry name" value="PX"/>
    <property type="match status" value="1"/>
</dbReference>
<dbReference type="NCBIfam" id="NF001591">
    <property type="entry name" value="PRK00393.1"/>
    <property type="match status" value="1"/>
</dbReference>
<organism evidence="7 8">
    <name type="scientific">Dentipellis fragilis</name>
    <dbReference type="NCBI Taxonomy" id="205917"/>
    <lineage>
        <taxon>Eukaryota</taxon>
        <taxon>Fungi</taxon>
        <taxon>Dikarya</taxon>
        <taxon>Basidiomycota</taxon>
        <taxon>Agaricomycotina</taxon>
        <taxon>Agaricomycetes</taxon>
        <taxon>Russulales</taxon>
        <taxon>Hericiaceae</taxon>
        <taxon>Dentipellis</taxon>
    </lineage>
</organism>
<dbReference type="Gene3D" id="3.30.1520.10">
    <property type="entry name" value="Phox-like domain"/>
    <property type="match status" value="1"/>
</dbReference>
<dbReference type="InterPro" id="IPR036144">
    <property type="entry name" value="RibA-like_sf"/>
</dbReference>
<dbReference type="InterPro" id="IPR015404">
    <property type="entry name" value="Vps5_C"/>
</dbReference>
<feature type="compositionally biased region" description="Low complexity" evidence="5">
    <location>
        <begin position="1037"/>
        <end position="1052"/>
    </location>
</feature>
<dbReference type="Gene3D" id="1.20.1270.60">
    <property type="entry name" value="Arfaptin homology (AH) domain/BAR domain"/>
    <property type="match status" value="1"/>
</dbReference>
<dbReference type="InterPro" id="IPR027267">
    <property type="entry name" value="AH/BAR_dom_sf"/>
</dbReference>
<comment type="similarity">
    <text evidence="1">Belongs to the GTP cyclohydrolase II family.</text>
</comment>
<dbReference type="EMBL" id="SEOQ01000029">
    <property type="protein sequence ID" value="TFY71977.1"/>
    <property type="molecule type" value="Genomic_DNA"/>
</dbReference>
<feature type="region of interest" description="Disordered" evidence="5">
    <location>
        <begin position="1135"/>
        <end position="1234"/>
    </location>
</feature>
<dbReference type="SUPFAM" id="SSF142695">
    <property type="entry name" value="RibA-like"/>
    <property type="match status" value="1"/>
</dbReference>
<keyword evidence="4" id="KW-0342">GTP-binding</keyword>
<dbReference type="CDD" id="cd00641">
    <property type="entry name" value="GTP_cyclohydro2"/>
    <property type="match status" value="1"/>
</dbReference>
<dbReference type="GO" id="GO:0032266">
    <property type="term" value="F:phosphatidylinositol-3-phosphate binding"/>
    <property type="evidence" value="ECO:0007669"/>
    <property type="project" value="TreeGrafter"/>
</dbReference>
<protein>
    <recommendedName>
        <fullName evidence="6">PX domain-containing protein</fullName>
    </recommendedName>
</protein>
<accession>A0A4Y9ZDB5</accession>
<feature type="region of interest" description="Disordered" evidence="5">
    <location>
        <begin position="105"/>
        <end position="168"/>
    </location>
</feature>
<feature type="compositionally biased region" description="Low complexity" evidence="5">
    <location>
        <begin position="1135"/>
        <end position="1151"/>
    </location>
</feature>
<feature type="compositionally biased region" description="Polar residues" evidence="5">
    <location>
        <begin position="1017"/>
        <end position="1036"/>
    </location>
</feature>
<dbReference type="Proteomes" id="UP000298327">
    <property type="component" value="Unassembled WGS sequence"/>
</dbReference>
<dbReference type="Gene3D" id="3.40.50.10990">
    <property type="entry name" value="GTP cyclohydrolase II"/>
    <property type="match status" value="1"/>
</dbReference>
<dbReference type="GO" id="GO:0003935">
    <property type="term" value="F:GTP cyclohydrolase II activity"/>
    <property type="evidence" value="ECO:0007669"/>
    <property type="project" value="InterPro"/>
</dbReference>
<dbReference type="CDD" id="cd06891">
    <property type="entry name" value="PX_Vps17p"/>
    <property type="match status" value="1"/>
</dbReference>
<name>A0A4Y9ZDB5_9AGAM</name>
<dbReference type="GO" id="GO:0005525">
    <property type="term" value="F:GTP binding"/>
    <property type="evidence" value="ECO:0007669"/>
    <property type="project" value="UniProtKB-KW"/>
</dbReference>
<feature type="region of interest" description="Disordered" evidence="5">
    <location>
        <begin position="256"/>
        <end position="277"/>
    </location>
</feature>
<evidence type="ECO:0000256" key="5">
    <source>
        <dbReference type="SAM" id="MobiDB-lite"/>
    </source>
</evidence>
<feature type="compositionally biased region" description="Low complexity" evidence="5">
    <location>
        <begin position="154"/>
        <end position="168"/>
    </location>
</feature>
<dbReference type="InterPro" id="IPR000926">
    <property type="entry name" value="RibA"/>
</dbReference>
<dbReference type="InterPro" id="IPR037907">
    <property type="entry name" value="Vps17_PX"/>
</dbReference>
<evidence type="ECO:0000259" key="6">
    <source>
        <dbReference type="SMART" id="SM00312"/>
    </source>
</evidence>
<keyword evidence="2" id="KW-0547">Nucleotide-binding</keyword>
<dbReference type="GO" id="GO:0005829">
    <property type="term" value="C:cytosol"/>
    <property type="evidence" value="ECO:0007669"/>
    <property type="project" value="GOC"/>
</dbReference>
<feature type="region of interest" description="Disordered" evidence="5">
    <location>
        <begin position="544"/>
        <end position="604"/>
    </location>
</feature>
<keyword evidence="8" id="KW-1185">Reference proteome</keyword>
<dbReference type="GO" id="GO:0006886">
    <property type="term" value="P:intracellular protein transport"/>
    <property type="evidence" value="ECO:0007669"/>
    <property type="project" value="TreeGrafter"/>
</dbReference>
<evidence type="ECO:0000313" key="7">
    <source>
        <dbReference type="EMBL" id="TFY71977.1"/>
    </source>
</evidence>
<feature type="compositionally biased region" description="Pro residues" evidence="5">
    <location>
        <begin position="550"/>
        <end position="562"/>
    </location>
</feature>
<dbReference type="Pfam" id="PF09325">
    <property type="entry name" value="Vps5"/>
    <property type="match status" value="1"/>
</dbReference>
<feature type="region of interest" description="Disordered" evidence="5">
    <location>
        <begin position="458"/>
        <end position="482"/>
    </location>
</feature>
<feature type="compositionally biased region" description="Polar residues" evidence="5">
    <location>
        <begin position="1065"/>
        <end position="1081"/>
    </location>
</feature>
<dbReference type="InterPro" id="IPR001683">
    <property type="entry name" value="PX_dom"/>
</dbReference>
<dbReference type="Pfam" id="PF00925">
    <property type="entry name" value="GTP_cyclohydro2"/>
    <property type="match status" value="1"/>
</dbReference>
<evidence type="ECO:0000313" key="8">
    <source>
        <dbReference type="Proteomes" id="UP000298327"/>
    </source>
</evidence>
<dbReference type="SUPFAM" id="SSF64268">
    <property type="entry name" value="PX domain"/>
    <property type="match status" value="1"/>
</dbReference>
<dbReference type="InterPro" id="IPR036871">
    <property type="entry name" value="PX_dom_sf"/>
</dbReference>
<evidence type="ECO:0000256" key="2">
    <source>
        <dbReference type="ARBA" id="ARBA00022741"/>
    </source>
</evidence>
<dbReference type="OrthoDB" id="9976382at2759"/>
<proteinExistence type="inferred from homology"/>
<dbReference type="AlphaFoldDB" id="A0A4Y9ZDB5"/>
<dbReference type="CDD" id="cd07596">
    <property type="entry name" value="BAR_SNX"/>
    <property type="match status" value="1"/>
</dbReference>
<dbReference type="GO" id="GO:0030905">
    <property type="term" value="C:retromer, tubulation complex"/>
    <property type="evidence" value="ECO:0007669"/>
    <property type="project" value="TreeGrafter"/>
</dbReference>
<evidence type="ECO:0000256" key="3">
    <source>
        <dbReference type="ARBA" id="ARBA00022801"/>
    </source>
</evidence>
<sequence length="1234" mass="134230">MDVQQRMHAHTASPFEASDLELLEALTAPTLPAKADAFRRRDAELDPLLLAAAAASGPHVTRHHYHHDFFPGVMLPKAEGAWDWSKWSGDEFGEPREERRFTYVSRQGPRHLKDKAGDKENDVPVPSAGQPLQTTENVLHANLKRDRTSSISQTPYASSPITSPSTTAPSDVVVRCMARTRIPTPHGSAFLHLYHNNRDNKEHLAIVIDPAQFSDPDHKSPICAPPIRSRSLDAVWNENETDMDRLIRGAYVGRLSPSSRHVSSPDSPRQGVSHTVDSIPSPLVRLHSECFTGETVGSMRCDCGEQLDEALRLMSQPITIPSPDATTLPTQIPGRGVVVYLRQEGRGIGLLSKIRAYNLQDLGHDTVTANLLLGHKADERGYEVAIAILRDLGLGQSEGEGVRLLTNNPDKMHALEKEGLRIVERVPMVPRSWRRRQHGDPVVVGVDGEVERVPGATMMGGDAVRRGPGEIPADESVEDGTSSAPASSVVFVLAIPSYALIRNTYVVICVIGILCAALNSFKPTSTISSSSTMMYDPLSTGGFGDGDATPPWPTTPHQPNSPIPNLRRAPSPLPTGAIAGERSTSSSGFYEREPQIYGQPEPGLISPRVNVGVNGARYEKPDPYLKVRITGLDRNRRDILVRLDAQTNLSNFTGTTYRNVSRSYLEFQQFYDTIINNNPQTIIPALPLAQTSAPTDDEDDRLVKIMLQRWITRVCEDPILLYEEELRSFIESDFGYQPTPRQKKKAGSGFGLIKRHVPDEDEELQRARFELTKLEGQFFDAAKALDKVSRARKALAMAHSEMGNKLINVATNEAHPPLANGLRKLGRTWHSLADLNQAQGISECVILSDSLGYQGLNARSAKETLQQRTAVLEEYQAAVKAAISKRRHIERLKASTNIRPERVDEALEEMEEANKYENILARRAEGISQNLHRALERHNKLVTDDITTALIEHTRSSIMYERQLLRELESLRPDINNVDGKAPPPKLPNGAVPRPTIVPPLEDFSKPPLSAPAQHTRPATDSFSNFSGRSGNQLHPSSSTSSIRSPSFSRRSAVSTTPLPPQSPGAGSSKSSILPPSQNAAAYQRVPSGSVTAPTSPATSLPAPGLPPTNEPPLGGRFADGTKSMFVKQVAPSPLASSFPAPAAAPAQPSVPTDPLTGQPIPGAAPSPSAPGDPIQRPATSTGMHALPPSNGAADALDPLGQARPTYMSASVRVQPSRPRLDAREAASKLANMF</sequence>
<reference evidence="7 8" key="1">
    <citation type="submission" date="2019-02" db="EMBL/GenBank/DDBJ databases">
        <title>Genome sequencing of the rare red list fungi Dentipellis fragilis.</title>
        <authorList>
            <person name="Buettner E."/>
            <person name="Kellner H."/>
        </authorList>
    </citation>
    <scope>NUCLEOTIDE SEQUENCE [LARGE SCALE GENOMIC DNA]</scope>
    <source>
        <strain evidence="7 8">DSM 105465</strain>
    </source>
</reference>
<keyword evidence="3" id="KW-0378">Hydrolase</keyword>
<feature type="compositionally biased region" description="Low complexity" evidence="5">
    <location>
        <begin position="256"/>
        <end position="269"/>
    </location>
</feature>
<comment type="caution">
    <text evidence="7">The sequence shown here is derived from an EMBL/GenBank/DDBJ whole genome shotgun (WGS) entry which is preliminary data.</text>
</comment>
<dbReference type="PANTHER" id="PTHR47433:SF1">
    <property type="entry name" value="VACUOLAR PROTEIN SORTING-ASSOCIATED PROTEIN 17"/>
    <property type="match status" value="1"/>
</dbReference>
<dbReference type="STRING" id="205917.A0A4Y9ZDB5"/>
<evidence type="ECO:0000256" key="4">
    <source>
        <dbReference type="ARBA" id="ARBA00023134"/>
    </source>
</evidence>
<feature type="region of interest" description="Disordered" evidence="5">
    <location>
        <begin position="975"/>
        <end position="1120"/>
    </location>
</feature>
<dbReference type="PANTHER" id="PTHR47433">
    <property type="entry name" value="VACUOLAR PROTEIN SORTING-ASSOCIATED PROTEIN 17"/>
    <property type="match status" value="1"/>
</dbReference>
<evidence type="ECO:0000256" key="1">
    <source>
        <dbReference type="ARBA" id="ARBA00008131"/>
    </source>
</evidence>
<dbReference type="GO" id="GO:0005768">
    <property type="term" value="C:endosome"/>
    <property type="evidence" value="ECO:0007669"/>
    <property type="project" value="TreeGrafter"/>
</dbReference>
<feature type="domain" description="PX" evidence="6">
    <location>
        <begin position="623"/>
        <end position="733"/>
    </location>
</feature>
<dbReference type="GO" id="GO:0042147">
    <property type="term" value="P:retrograde transport, endosome to Golgi"/>
    <property type="evidence" value="ECO:0007669"/>
    <property type="project" value="TreeGrafter"/>
</dbReference>
<dbReference type="InterPro" id="IPR053055">
    <property type="entry name" value="VPS17"/>
</dbReference>